<comment type="caution">
    <text evidence="1">The sequence shown here is derived from an EMBL/GenBank/DDBJ whole genome shotgun (WGS) entry which is preliminary data.</text>
</comment>
<evidence type="ECO:0000313" key="1">
    <source>
        <dbReference type="EMBL" id="MFB3166585.1"/>
    </source>
</evidence>
<proteinExistence type="predicted"/>
<sequence>MNNHLFTIEGERVSGNYVVYEWKNGYSQIICEIKGRHHGGLKEARQMIGKYLKKNGHLLNKVIKHQCIKPGRKINPTHEWTVDEYLIGVPLKKE</sequence>
<evidence type="ECO:0008006" key="3">
    <source>
        <dbReference type="Google" id="ProtNLM"/>
    </source>
</evidence>
<keyword evidence="2" id="KW-1185">Reference proteome</keyword>
<name>A0ABV4YRU1_9BACI</name>
<dbReference type="EMBL" id="JAROBZ020000001">
    <property type="protein sequence ID" value="MFB3166585.1"/>
    <property type="molecule type" value="Genomic_DNA"/>
</dbReference>
<dbReference type="Proteomes" id="UP001241748">
    <property type="component" value="Unassembled WGS sequence"/>
</dbReference>
<protein>
    <recommendedName>
        <fullName evidence="3">HNH endonuclease</fullName>
    </recommendedName>
</protein>
<evidence type="ECO:0000313" key="2">
    <source>
        <dbReference type="Proteomes" id="UP001241748"/>
    </source>
</evidence>
<reference evidence="1 2" key="1">
    <citation type="submission" date="2024-05" db="EMBL/GenBank/DDBJ databases">
        <authorList>
            <person name="Venkateswaran K."/>
        </authorList>
    </citation>
    <scope>NUCLEOTIDE SEQUENCE [LARGE SCALE GENOMIC DNA]</scope>
    <source>
        <strain evidence="1 2">179-C4-2-HS</strain>
    </source>
</reference>
<gene>
    <name evidence="1" type="ORF">P5G62_005630</name>
</gene>
<accession>A0ABV4YRU1</accession>
<dbReference type="RefSeq" id="WP_306076955.1">
    <property type="nucleotide sequence ID" value="NZ_JAROBZ020000001.1"/>
</dbReference>
<organism evidence="1 2">
    <name type="scientific">Neobacillus driksii</name>
    <dbReference type="NCBI Taxonomy" id="3035913"/>
    <lineage>
        <taxon>Bacteria</taxon>
        <taxon>Bacillati</taxon>
        <taxon>Bacillota</taxon>
        <taxon>Bacilli</taxon>
        <taxon>Bacillales</taxon>
        <taxon>Bacillaceae</taxon>
        <taxon>Neobacillus</taxon>
    </lineage>
</organism>